<dbReference type="Gene3D" id="3.30.450.20">
    <property type="entry name" value="PAS domain"/>
    <property type="match status" value="1"/>
</dbReference>
<keyword evidence="11 14" id="KW-1133">Transmembrane helix</keyword>
<evidence type="ECO:0000256" key="1">
    <source>
        <dbReference type="ARBA" id="ARBA00000085"/>
    </source>
</evidence>
<dbReference type="Gene3D" id="6.10.340.10">
    <property type="match status" value="1"/>
</dbReference>
<keyword evidence="13 14" id="KW-0472">Membrane</keyword>
<dbReference type="PANTHER" id="PTHR45528">
    <property type="entry name" value="SENSOR HISTIDINE KINASE CPXA"/>
    <property type="match status" value="1"/>
</dbReference>
<dbReference type="OrthoDB" id="9804955at2"/>
<keyword evidence="10" id="KW-0067">ATP-binding</keyword>
<evidence type="ECO:0000313" key="17">
    <source>
        <dbReference type="Proteomes" id="UP000198943"/>
    </source>
</evidence>
<dbReference type="Proteomes" id="UP000198943">
    <property type="component" value="Unassembled WGS sequence"/>
</dbReference>
<dbReference type="SMART" id="SM00304">
    <property type="entry name" value="HAMP"/>
    <property type="match status" value="1"/>
</dbReference>
<evidence type="ECO:0000256" key="7">
    <source>
        <dbReference type="ARBA" id="ARBA00022692"/>
    </source>
</evidence>
<evidence type="ECO:0000256" key="14">
    <source>
        <dbReference type="SAM" id="Phobius"/>
    </source>
</evidence>
<protein>
    <recommendedName>
        <fullName evidence="3">histidine kinase</fullName>
        <ecNumber evidence="3">2.7.13.3</ecNumber>
    </recommendedName>
</protein>
<dbReference type="AlphaFoldDB" id="A0A1G6MYD0"/>
<dbReference type="EMBL" id="FMYW01000011">
    <property type="protein sequence ID" value="SDC60559.1"/>
    <property type="molecule type" value="Genomic_DNA"/>
</dbReference>
<comment type="catalytic activity">
    <reaction evidence="1">
        <text>ATP + protein L-histidine = ADP + protein N-phospho-L-histidine.</text>
        <dbReference type="EC" id="2.7.13.3"/>
    </reaction>
</comment>
<dbReference type="CDD" id="cd12912">
    <property type="entry name" value="PDC2_MCP_like"/>
    <property type="match status" value="1"/>
</dbReference>
<dbReference type="Pfam" id="PF00672">
    <property type="entry name" value="HAMP"/>
    <property type="match status" value="1"/>
</dbReference>
<evidence type="ECO:0000256" key="8">
    <source>
        <dbReference type="ARBA" id="ARBA00022741"/>
    </source>
</evidence>
<evidence type="ECO:0000256" key="13">
    <source>
        <dbReference type="ARBA" id="ARBA00023136"/>
    </source>
</evidence>
<evidence type="ECO:0000256" key="6">
    <source>
        <dbReference type="ARBA" id="ARBA00022679"/>
    </source>
</evidence>
<keyword evidence="7 14" id="KW-0812">Transmembrane</keyword>
<reference evidence="17" key="1">
    <citation type="submission" date="2016-10" db="EMBL/GenBank/DDBJ databases">
        <authorList>
            <person name="Varghese N."/>
            <person name="Submissions S."/>
        </authorList>
    </citation>
    <scope>NUCLEOTIDE SEQUENCE [LARGE SCALE GENOMIC DNA]</scope>
    <source>
        <strain evidence="17">DSM 11005</strain>
    </source>
</reference>
<dbReference type="PROSITE" id="PS50885">
    <property type="entry name" value="HAMP"/>
    <property type="match status" value="1"/>
</dbReference>
<evidence type="ECO:0000259" key="15">
    <source>
        <dbReference type="PROSITE" id="PS50885"/>
    </source>
</evidence>
<keyword evidence="17" id="KW-1185">Reference proteome</keyword>
<dbReference type="GO" id="GO:0005886">
    <property type="term" value="C:plasma membrane"/>
    <property type="evidence" value="ECO:0007669"/>
    <property type="project" value="UniProtKB-SubCell"/>
</dbReference>
<accession>A0A1G6MYD0</accession>
<proteinExistence type="predicted"/>
<evidence type="ECO:0000256" key="12">
    <source>
        <dbReference type="ARBA" id="ARBA00023012"/>
    </source>
</evidence>
<dbReference type="EC" id="2.7.13.3" evidence="3"/>
<dbReference type="InterPro" id="IPR033479">
    <property type="entry name" value="dCache_1"/>
</dbReference>
<evidence type="ECO:0000256" key="10">
    <source>
        <dbReference type="ARBA" id="ARBA00022840"/>
    </source>
</evidence>
<comment type="subcellular location">
    <subcellularLocation>
        <location evidence="2">Cell membrane</location>
        <topology evidence="2">Multi-pass membrane protein</topology>
    </subcellularLocation>
</comment>
<keyword evidence="12" id="KW-0902">Two-component regulatory system</keyword>
<evidence type="ECO:0000313" key="16">
    <source>
        <dbReference type="EMBL" id="SDC60559.1"/>
    </source>
</evidence>
<keyword evidence="6" id="KW-0808">Transferase</keyword>
<keyword evidence="5" id="KW-0597">Phosphoprotein</keyword>
<dbReference type="GO" id="GO:0000155">
    <property type="term" value="F:phosphorelay sensor kinase activity"/>
    <property type="evidence" value="ECO:0007669"/>
    <property type="project" value="TreeGrafter"/>
</dbReference>
<evidence type="ECO:0000256" key="4">
    <source>
        <dbReference type="ARBA" id="ARBA00022475"/>
    </source>
</evidence>
<evidence type="ECO:0000256" key="3">
    <source>
        <dbReference type="ARBA" id="ARBA00012438"/>
    </source>
</evidence>
<dbReference type="SUPFAM" id="SSF158472">
    <property type="entry name" value="HAMP domain-like"/>
    <property type="match status" value="1"/>
</dbReference>
<keyword evidence="4" id="KW-1003">Cell membrane</keyword>
<organism evidence="16 17">
    <name type="scientific">Succiniclasticum ruminis</name>
    <dbReference type="NCBI Taxonomy" id="40841"/>
    <lineage>
        <taxon>Bacteria</taxon>
        <taxon>Bacillati</taxon>
        <taxon>Bacillota</taxon>
        <taxon>Negativicutes</taxon>
        <taxon>Acidaminococcales</taxon>
        <taxon>Acidaminococcaceae</taxon>
        <taxon>Succiniclasticum</taxon>
    </lineage>
</organism>
<name>A0A1G6MYD0_9FIRM</name>
<dbReference type="InterPro" id="IPR050398">
    <property type="entry name" value="HssS/ArlS-like"/>
</dbReference>
<evidence type="ECO:0000256" key="11">
    <source>
        <dbReference type="ARBA" id="ARBA00022989"/>
    </source>
</evidence>
<evidence type="ECO:0000256" key="2">
    <source>
        <dbReference type="ARBA" id="ARBA00004651"/>
    </source>
</evidence>
<dbReference type="PANTHER" id="PTHR45528:SF1">
    <property type="entry name" value="SENSOR HISTIDINE KINASE CPXA"/>
    <property type="match status" value="1"/>
</dbReference>
<dbReference type="InterPro" id="IPR003660">
    <property type="entry name" value="HAMP_dom"/>
</dbReference>
<dbReference type="CDD" id="cd06225">
    <property type="entry name" value="HAMP"/>
    <property type="match status" value="1"/>
</dbReference>
<evidence type="ECO:0000256" key="5">
    <source>
        <dbReference type="ARBA" id="ARBA00022553"/>
    </source>
</evidence>
<evidence type="ECO:0000256" key="9">
    <source>
        <dbReference type="ARBA" id="ARBA00022777"/>
    </source>
</evidence>
<gene>
    <name evidence="16" type="ORF">SAMN04487864_11140</name>
</gene>
<keyword evidence="8" id="KW-0547">Nucleotide-binding</keyword>
<dbReference type="GO" id="GO:0005524">
    <property type="term" value="F:ATP binding"/>
    <property type="evidence" value="ECO:0007669"/>
    <property type="project" value="UniProtKB-KW"/>
</dbReference>
<feature type="transmembrane region" description="Helical" evidence="14">
    <location>
        <begin position="301"/>
        <end position="320"/>
    </location>
</feature>
<sequence length="379" mass="42702">MNSMRTKVTLLAVCAMIVSLGIIAFVGAVSVKNLSNRDADRTLYMMCKTGRMDLEAYFNSVEHSVKTVSTLAQGSLEGVSEEELARHVDRAAGIFSQLSHQTNGVLTYYYRIDPAISKTVSGFWYVNLDAKGFYKHEVTDITQFDTNDTSKLVWFTVPKATKKGIWLPPYVTDNLAVRVLSYNEPVFWNGVFIGVIGIEINYRTLAQEVENIRPYKNGYAFVLDEKGDFIYHPQMNSNYLTGKALPPPPKELLGANNGIRYTYNGIEKDAVWMPLSNGMRLYVCAPVSEINSSWQKPIWDIIYASVIVLLIVGVIIMFLANRITKPLQDLSKAAREVYKGNYDFALEYDKNDEIGGIARSFRKLVAKVKEQSRKKGGYE</sequence>
<keyword evidence="9" id="KW-0418">Kinase</keyword>
<dbReference type="Pfam" id="PF02743">
    <property type="entry name" value="dCache_1"/>
    <property type="match status" value="1"/>
</dbReference>
<feature type="domain" description="HAMP" evidence="15">
    <location>
        <begin position="321"/>
        <end position="373"/>
    </location>
</feature>